<evidence type="ECO:0000256" key="1">
    <source>
        <dbReference type="ARBA" id="ARBA00004442"/>
    </source>
</evidence>
<evidence type="ECO:0000256" key="6">
    <source>
        <dbReference type="SAM" id="SignalP"/>
    </source>
</evidence>
<dbReference type="InterPro" id="IPR036942">
    <property type="entry name" value="Beta-barrel_TonB_sf"/>
</dbReference>
<evidence type="ECO:0000256" key="2">
    <source>
        <dbReference type="ARBA" id="ARBA00023136"/>
    </source>
</evidence>
<protein>
    <submittedName>
        <fullName evidence="9">TonB-dependent receptor</fullName>
    </submittedName>
</protein>
<keyword evidence="10" id="KW-1185">Reference proteome</keyword>
<keyword evidence="6" id="KW-0732">Signal</keyword>
<evidence type="ECO:0000256" key="4">
    <source>
        <dbReference type="RuleBase" id="RU003357"/>
    </source>
</evidence>
<dbReference type="Proteomes" id="UP001056937">
    <property type="component" value="Chromosome 2"/>
</dbReference>
<dbReference type="InterPro" id="IPR037066">
    <property type="entry name" value="Plug_dom_sf"/>
</dbReference>
<dbReference type="Pfam" id="PF07715">
    <property type="entry name" value="Plug"/>
    <property type="match status" value="1"/>
</dbReference>
<dbReference type="SUPFAM" id="SSF56935">
    <property type="entry name" value="Porins"/>
    <property type="match status" value="1"/>
</dbReference>
<feature type="chain" id="PRO_5045306812" evidence="6">
    <location>
        <begin position="30"/>
        <end position="1014"/>
    </location>
</feature>
<feature type="region of interest" description="Disordered" evidence="5">
    <location>
        <begin position="43"/>
        <end position="94"/>
    </location>
</feature>
<dbReference type="InterPro" id="IPR012910">
    <property type="entry name" value="Plug_dom"/>
</dbReference>
<feature type="compositionally biased region" description="Low complexity" evidence="5">
    <location>
        <begin position="84"/>
        <end position="94"/>
    </location>
</feature>
<dbReference type="Gene3D" id="2.40.170.20">
    <property type="entry name" value="TonB-dependent receptor, beta-barrel domain"/>
    <property type="match status" value="1"/>
</dbReference>
<evidence type="ECO:0000313" key="9">
    <source>
        <dbReference type="EMBL" id="USI74749.1"/>
    </source>
</evidence>
<evidence type="ECO:0000256" key="3">
    <source>
        <dbReference type="ARBA" id="ARBA00023237"/>
    </source>
</evidence>
<keyword evidence="4" id="KW-0798">TonB box</keyword>
<evidence type="ECO:0000259" key="8">
    <source>
        <dbReference type="Pfam" id="PF07715"/>
    </source>
</evidence>
<feature type="domain" description="TonB-dependent receptor plug" evidence="8">
    <location>
        <begin position="116"/>
        <end position="229"/>
    </location>
</feature>
<feature type="compositionally biased region" description="Low complexity" evidence="5">
    <location>
        <begin position="55"/>
        <end position="67"/>
    </location>
</feature>
<sequence>MRRPAGALARTALMVGVSGLAVIGAGARAQAPASDAAIQAAPPTTTNVAPVDGGAATDSTSAQASSAPKAPETNPVAGTHNDNEVNGAGNVTNGTGSQEIIVTGLRGSLQRNMDIKRASPGIVDAISAEDIGKFPDSNVAAALQRVPGVSVSRGTSSLGGLPGTTGDAVAITVRGFGPAFNETLYDGRPISSGTSSRGFDFSTVGADFVGELDILKTPDAGLAAGAIGATINIKFPKPFDHPGFRLAASASGSINDGAGKAAPAGGLLLSDTFADDTIGVLADVIYTQHKTQTNHINNQGWNGAFFAPCQQTATCTDAQLTDANKTIPGFYSQDYGIYREDTKDTRIDGRIALQWKPSEAVLLTIDDNFSRQKIRADQSGYSVWFNQSNLRDITFDKNGTVTSFTQPASPTDFQGQINQQVLQNNQLGGNLKWDVSDRVSLNFDGSHARSWLNPGGQFSSLDVDVGYGGPNATSVGLTNIGTNSIPAPTGYGPAGDSANFLGNGIIGSHVVPITSQRNKDTVDQAKFEAAYNGDDLKIRIGAQYVRDQFQLSNYDTFTNNFWQAYSGYGPASGSATGLALPQNLFTNSFSTANFIPGFSGAGALPPRVLVFDPYAVLNYIKGLGNPQTQNIPGYNYGSVNGFTGTYDSVLNPASFQKITERVWSGYLTLHQETKIGDMPFHINAGLREEVTKVTSEGLGQLPTGLTVQTGDLTAFLVSFTGTTPVSTTHTYSYLLPNLDLGLNVTDKLKLRFDASRTLTRPALNVLTPVLNVPNTQRVGALVATGGNPRLNPYLADNFDVGAEWYYRRNSYASVDFFVKRVTNFVVGGSTRQAINGVVDPTTGAAASFTVTQQVNGPSAVIKGVELAVQHVFADTGFGFTANATFVGTNKKYDPSDISISGFAVTGLANSANFVGFYDKHGFQARVAVNWRDEYLDRFGQTQNNSAFGTEPTFVNASTQVDFSTSYDINKQISVFFEALNLNDETLSTHGRYSNQLLDAFRYGRRFTVGAHFRL</sequence>
<evidence type="ECO:0000313" key="10">
    <source>
        <dbReference type="Proteomes" id="UP001056937"/>
    </source>
</evidence>
<feature type="domain" description="TonB-dependent receptor-like beta-barrel" evidence="7">
    <location>
        <begin position="482"/>
        <end position="981"/>
    </location>
</feature>
<dbReference type="PANTHER" id="PTHR40980:SF3">
    <property type="entry name" value="TONB-DEPENDENT RECEPTOR-LIKE BETA-BARREL DOMAIN-CONTAINING PROTEIN"/>
    <property type="match status" value="1"/>
</dbReference>
<comment type="similarity">
    <text evidence="4">Belongs to the TonB-dependent receptor family.</text>
</comment>
<dbReference type="RefSeq" id="WP_252168563.1">
    <property type="nucleotide sequence ID" value="NZ_CP084931.1"/>
</dbReference>
<feature type="signal peptide" evidence="6">
    <location>
        <begin position="1"/>
        <end position="29"/>
    </location>
</feature>
<dbReference type="Gene3D" id="2.170.130.10">
    <property type="entry name" value="TonB-dependent receptor, plug domain"/>
    <property type="match status" value="1"/>
</dbReference>
<keyword evidence="2 4" id="KW-0472">Membrane</keyword>
<name>A0ABY4XD28_9SPHN</name>
<dbReference type="PANTHER" id="PTHR40980">
    <property type="entry name" value="PLUG DOMAIN-CONTAINING PROTEIN"/>
    <property type="match status" value="1"/>
</dbReference>
<organism evidence="9 10">
    <name type="scientific">Sphingomonas morindae</name>
    <dbReference type="NCBI Taxonomy" id="1541170"/>
    <lineage>
        <taxon>Bacteria</taxon>
        <taxon>Pseudomonadati</taxon>
        <taxon>Pseudomonadota</taxon>
        <taxon>Alphaproteobacteria</taxon>
        <taxon>Sphingomonadales</taxon>
        <taxon>Sphingomonadaceae</taxon>
        <taxon>Sphingomonas</taxon>
    </lineage>
</organism>
<accession>A0ABY4XD28</accession>
<gene>
    <name evidence="9" type="ORF">LHA26_18540</name>
</gene>
<comment type="subcellular location">
    <subcellularLocation>
        <location evidence="1 4">Cell outer membrane</location>
    </subcellularLocation>
</comment>
<dbReference type="EMBL" id="CP084931">
    <property type="protein sequence ID" value="USI74749.1"/>
    <property type="molecule type" value="Genomic_DNA"/>
</dbReference>
<dbReference type="NCBIfam" id="TIGR01782">
    <property type="entry name" value="TonB-Xanth-Caul"/>
    <property type="match status" value="1"/>
</dbReference>
<keyword evidence="9" id="KW-0675">Receptor</keyword>
<dbReference type="InterPro" id="IPR000531">
    <property type="entry name" value="Beta-barrel_TonB"/>
</dbReference>
<keyword evidence="3" id="KW-0998">Cell outer membrane</keyword>
<reference evidence="9" key="1">
    <citation type="journal article" date="2022" name="Toxins">
        <title>Genomic Analysis of Sphingopyxis sp. USTB-05 for Biodegrading Cyanobacterial Hepatotoxins.</title>
        <authorList>
            <person name="Liu C."/>
            <person name="Xu Q."/>
            <person name="Zhao Z."/>
            <person name="Zhang H."/>
            <person name="Liu X."/>
            <person name="Yin C."/>
            <person name="Liu Y."/>
            <person name="Yan H."/>
        </authorList>
    </citation>
    <scope>NUCLEOTIDE SEQUENCE</scope>
    <source>
        <strain evidence="9">NBD5</strain>
    </source>
</reference>
<dbReference type="Pfam" id="PF00593">
    <property type="entry name" value="TonB_dep_Rec_b-barrel"/>
    <property type="match status" value="1"/>
</dbReference>
<evidence type="ECO:0000259" key="7">
    <source>
        <dbReference type="Pfam" id="PF00593"/>
    </source>
</evidence>
<proteinExistence type="inferred from homology"/>
<dbReference type="InterPro" id="IPR010104">
    <property type="entry name" value="TonB_rcpt_bac"/>
</dbReference>
<evidence type="ECO:0000256" key="5">
    <source>
        <dbReference type="SAM" id="MobiDB-lite"/>
    </source>
</evidence>